<name>A0A8S1J5Y8_9CHLO</name>
<dbReference type="Proteomes" id="UP000708148">
    <property type="component" value="Unassembled WGS sequence"/>
</dbReference>
<proteinExistence type="predicted"/>
<accession>A0A8S1J5Y8</accession>
<gene>
    <name evidence="1" type="ORF">OSTQU699_LOCUS7955</name>
</gene>
<organism evidence="1 2">
    <name type="scientific">Ostreobium quekettii</name>
    <dbReference type="NCBI Taxonomy" id="121088"/>
    <lineage>
        <taxon>Eukaryota</taxon>
        <taxon>Viridiplantae</taxon>
        <taxon>Chlorophyta</taxon>
        <taxon>core chlorophytes</taxon>
        <taxon>Ulvophyceae</taxon>
        <taxon>TCBD clade</taxon>
        <taxon>Bryopsidales</taxon>
        <taxon>Ostreobineae</taxon>
        <taxon>Ostreobiaceae</taxon>
        <taxon>Ostreobium</taxon>
    </lineage>
</organism>
<dbReference type="AlphaFoldDB" id="A0A8S1J5Y8"/>
<feature type="non-terminal residue" evidence="1">
    <location>
        <position position="121"/>
    </location>
</feature>
<evidence type="ECO:0000313" key="2">
    <source>
        <dbReference type="Proteomes" id="UP000708148"/>
    </source>
</evidence>
<evidence type="ECO:0000313" key="1">
    <source>
        <dbReference type="EMBL" id="CAD7702598.1"/>
    </source>
</evidence>
<sequence length="121" mass="12682">FKQQDIDLDIDINDIGNINIELAEADFDTEAKVGLERVITTNSKIYNDEISLYGSIDAAIEASLLKLAEASASIGASGQATSYAAVGDDRTARIGFRTSFEGGRDAALTLPGIKIGAGGDK</sequence>
<comment type="caution">
    <text evidence="1">The sequence shown here is derived from an EMBL/GenBank/DDBJ whole genome shotgun (WGS) entry which is preliminary data.</text>
</comment>
<protein>
    <submittedName>
        <fullName evidence="1">Uncharacterized protein</fullName>
    </submittedName>
</protein>
<dbReference type="EMBL" id="CAJHUC010001886">
    <property type="protein sequence ID" value="CAD7702598.1"/>
    <property type="molecule type" value="Genomic_DNA"/>
</dbReference>
<reference evidence="1" key="1">
    <citation type="submission" date="2020-12" db="EMBL/GenBank/DDBJ databases">
        <authorList>
            <person name="Iha C."/>
        </authorList>
    </citation>
    <scope>NUCLEOTIDE SEQUENCE</scope>
</reference>
<keyword evidence="2" id="KW-1185">Reference proteome</keyword>